<evidence type="ECO:0000313" key="1">
    <source>
        <dbReference type="EMBL" id="CAJ2677845.1"/>
    </source>
</evidence>
<evidence type="ECO:0000313" key="2">
    <source>
        <dbReference type="Proteomes" id="UP001177021"/>
    </source>
</evidence>
<comment type="caution">
    <text evidence="1">The sequence shown here is derived from an EMBL/GenBank/DDBJ whole genome shotgun (WGS) entry which is preliminary data.</text>
</comment>
<dbReference type="Proteomes" id="UP001177021">
    <property type="component" value="Unassembled WGS sequence"/>
</dbReference>
<name>A0ACB0M959_TRIPR</name>
<gene>
    <name evidence="1" type="ORF">MILVUS5_LOCUS40263</name>
</gene>
<organism evidence="1 2">
    <name type="scientific">Trifolium pratense</name>
    <name type="common">Red clover</name>
    <dbReference type="NCBI Taxonomy" id="57577"/>
    <lineage>
        <taxon>Eukaryota</taxon>
        <taxon>Viridiplantae</taxon>
        <taxon>Streptophyta</taxon>
        <taxon>Embryophyta</taxon>
        <taxon>Tracheophyta</taxon>
        <taxon>Spermatophyta</taxon>
        <taxon>Magnoliopsida</taxon>
        <taxon>eudicotyledons</taxon>
        <taxon>Gunneridae</taxon>
        <taxon>Pentapetalae</taxon>
        <taxon>rosids</taxon>
        <taxon>fabids</taxon>
        <taxon>Fabales</taxon>
        <taxon>Fabaceae</taxon>
        <taxon>Papilionoideae</taxon>
        <taxon>50 kb inversion clade</taxon>
        <taxon>NPAAA clade</taxon>
        <taxon>Hologalegina</taxon>
        <taxon>IRL clade</taxon>
        <taxon>Trifolieae</taxon>
        <taxon>Trifolium</taxon>
    </lineage>
</organism>
<sequence length="186" mass="21266">MNVLATNDDDQYMQFYYHNQQPFMDINMEGFSNTTMVTTSPTMSSNDIFLTQNDQLAPKNNNTFKPTRKRSRASKKTPITLLNANTNNFRTLVQQFTGCPTTTSTAMSFSTHKGPITLNFQQAHHHHQVTLPQQQKVIPKQKLMQNQHQSQSSFLPTSMEGSDYGLPMNNNDNDLFMNALSNFLFM</sequence>
<dbReference type="EMBL" id="CASHSV030000823">
    <property type="protein sequence ID" value="CAJ2677845.1"/>
    <property type="molecule type" value="Genomic_DNA"/>
</dbReference>
<accession>A0ACB0M959</accession>
<protein>
    <submittedName>
        <fullName evidence="1">Uncharacterized protein</fullName>
    </submittedName>
</protein>
<reference evidence="1" key="1">
    <citation type="submission" date="2023-10" db="EMBL/GenBank/DDBJ databases">
        <authorList>
            <person name="Rodriguez Cubillos JULIANA M."/>
            <person name="De Vega J."/>
        </authorList>
    </citation>
    <scope>NUCLEOTIDE SEQUENCE</scope>
</reference>
<proteinExistence type="predicted"/>
<keyword evidence="2" id="KW-1185">Reference proteome</keyword>